<comment type="pathway">
    <text evidence="3 12">Amino-acid biosynthesis; L-isoleucine biosynthesis; 2-oxobutanoate from L-threonine: step 1/1.</text>
</comment>
<dbReference type="EC" id="4.3.1.19" evidence="12"/>
<dbReference type="GO" id="GO:0004794">
    <property type="term" value="F:threonine deaminase activity"/>
    <property type="evidence" value="ECO:0007669"/>
    <property type="project" value="UniProtKB-UniRule"/>
</dbReference>
<dbReference type="FunFam" id="3.40.50.1100:FF:000007">
    <property type="entry name" value="L-threonine dehydratase catabolic TdcB"/>
    <property type="match status" value="1"/>
</dbReference>
<keyword evidence="15" id="KW-1185">Reference proteome</keyword>
<dbReference type="PROSITE" id="PS51672">
    <property type="entry name" value="ACT_LIKE"/>
    <property type="match status" value="1"/>
</dbReference>
<organism evidence="14 15">
    <name type="scientific">Lacinutrix neustonica</name>
    <dbReference type="NCBI Taxonomy" id="2980107"/>
    <lineage>
        <taxon>Bacteria</taxon>
        <taxon>Pseudomonadati</taxon>
        <taxon>Bacteroidota</taxon>
        <taxon>Flavobacteriia</taxon>
        <taxon>Flavobacteriales</taxon>
        <taxon>Flavobacteriaceae</taxon>
        <taxon>Lacinutrix</taxon>
    </lineage>
</organism>
<dbReference type="Pfam" id="PF00291">
    <property type="entry name" value="PALP"/>
    <property type="match status" value="1"/>
</dbReference>
<dbReference type="PANTHER" id="PTHR48078:SF11">
    <property type="entry name" value="THREONINE DEHYDRATASE, MITOCHONDRIAL"/>
    <property type="match status" value="1"/>
</dbReference>
<dbReference type="InterPro" id="IPR011820">
    <property type="entry name" value="IlvA"/>
</dbReference>
<dbReference type="GO" id="GO:0003941">
    <property type="term" value="F:L-serine ammonia-lyase activity"/>
    <property type="evidence" value="ECO:0007669"/>
    <property type="project" value="TreeGrafter"/>
</dbReference>
<evidence type="ECO:0000256" key="2">
    <source>
        <dbReference type="ARBA" id="ARBA00001933"/>
    </source>
</evidence>
<evidence type="ECO:0000259" key="13">
    <source>
        <dbReference type="PROSITE" id="PS51672"/>
    </source>
</evidence>
<comment type="function">
    <text evidence="11 12">Catalyzes the anaerobic formation of alpha-ketobutyrate and ammonia from threonine in a two-step reaction. The first step involved a dehydration of threonine and a production of enamine intermediates (aminocrotonate), which tautomerizes to its imine form (iminobutyrate). Both intermediates are unstable and short-lived. The second step is the nonenzymatic hydrolysis of the enamine/imine intermediates to form 2-ketobutyrate and free ammonia. In the low water environment of the cell, the second step is accelerated by RidA.</text>
</comment>
<keyword evidence="7 12" id="KW-0412">Isoleucine biosynthesis</keyword>
<dbReference type="AlphaFoldDB" id="A0A9E8SF49"/>
<proteinExistence type="inferred from homology"/>
<comment type="similarity">
    <text evidence="4 12">Belongs to the serine/threonine dehydratase family.</text>
</comment>
<dbReference type="EMBL" id="CP113088">
    <property type="protein sequence ID" value="WAC03906.1"/>
    <property type="molecule type" value="Genomic_DNA"/>
</dbReference>
<dbReference type="SUPFAM" id="SSF53686">
    <property type="entry name" value="Tryptophan synthase beta subunit-like PLP-dependent enzymes"/>
    <property type="match status" value="1"/>
</dbReference>
<dbReference type="Pfam" id="PF00585">
    <property type="entry name" value="Thr_dehydrat_C"/>
    <property type="match status" value="1"/>
</dbReference>
<evidence type="ECO:0000256" key="1">
    <source>
        <dbReference type="ARBA" id="ARBA00001274"/>
    </source>
</evidence>
<dbReference type="Gene3D" id="3.40.50.1100">
    <property type="match status" value="2"/>
</dbReference>
<feature type="domain" description="ACT-like" evidence="13">
    <location>
        <begin position="337"/>
        <end position="413"/>
    </location>
</feature>
<keyword evidence="6 12" id="KW-0028">Amino-acid biosynthesis</keyword>
<comment type="catalytic activity">
    <reaction evidence="1 12">
        <text>L-threonine = 2-oxobutanoate + NH4(+)</text>
        <dbReference type="Rhea" id="RHEA:22108"/>
        <dbReference type="ChEBI" id="CHEBI:16763"/>
        <dbReference type="ChEBI" id="CHEBI:28938"/>
        <dbReference type="ChEBI" id="CHEBI:57926"/>
        <dbReference type="EC" id="4.3.1.19"/>
    </reaction>
</comment>
<dbReference type="NCBIfam" id="NF006390">
    <property type="entry name" value="PRK08639.1"/>
    <property type="match status" value="1"/>
</dbReference>
<dbReference type="InterPro" id="IPR000634">
    <property type="entry name" value="Ser/Thr_deHydtase_PyrdxlP-BS"/>
</dbReference>
<dbReference type="GO" id="GO:0030170">
    <property type="term" value="F:pyridoxal phosphate binding"/>
    <property type="evidence" value="ECO:0007669"/>
    <property type="project" value="InterPro"/>
</dbReference>
<evidence type="ECO:0000256" key="8">
    <source>
        <dbReference type="ARBA" id="ARBA00022898"/>
    </source>
</evidence>
<evidence type="ECO:0000256" key="3">
    <source>
        <dbReference type="ARBA" id="ARBA00004810"/>
    </source>
</evidence>
<name>A0A9E8SF49_9FLAO</name>
<dbReference type="GO" id="GO:0006565">
    <property type="term" value="P:L-serine catabolic process"/>
    <property type="evidence" value="ECO:0007669"/>
    <property type="project" value="TreeGrafter"/>
</dbReference>
<evidence type="ECO:0000256" key="10">
    <source>
        <dbReference type="ARBA" id="ARBA00023304"/>
    </source>
</evidence>
<comment type="subunit">
    <text evidence="5 12">Homotetramer.</text>
</comment>
<dbReference type="CDD" id="cd01562">
    <property type="entry name" value="Thr-dehyd"/>
    <property type="match status" value="1"/>
</dbReference>
<dbReference type="RefSeq" id="WP_267678546.1">
    <property type="nucleotide sequence ID" value="NZ_CP113088.1"/>
</dbReference>
<gene>
    <name evidence="12 14" type="primary">ilvA</name>
    <name evidence="14" type="ORF">N7U66_16200</name>
</gene>
<evidence type="ECO:0000256" key="9">
    <source>
        <dbReference type="ARBA" id="ARBA00023239"/>
    </source>
</evidence>
<evidence type="ECO:0000256" key="6">
    <source>
        <dbReference type="ARBA" id="ARBA00022605"/>
    </source>
</evidence>
<dbReference type="InterPro" id="IPR050147">
    <property type="entry name" value="Ser/Thr_Dehydratase"/>
</dbReference>
<sequence length="420" mass="46618">MEVQTTYFPTQEAIEAAAKKLKGVASITPLTQNLQYSKAFDCNVLFKREDLQVVRSYKIRGAYNKMSSLTPTEIENGIVCASAGNHAQGVALSCKLLKIQGTIYMPAPTPNQKVEQVKMFGEDYIEIVLEGDSFDDSHHAARLECERLNKTFIHPFNDEKVIEGQATVGLEILNQTQFPIDYVFVAVGGGGLSSGLSTVFKNRSPHTKVIGVEPEGAPSMTTSIRNNKNTELKYIEKFVDGAAVQRVGDLNFAICKEYLADMITVPEGKVCQTILDLYNKDAIVVEPAGALSIAALDFYAEEIKGKNVVCIVSGSNNDITRTAEIKERALLYANLKHYFIIKFPQRAGALREFVVDILGPTDDITHFEYTKKVNRENDVAVVGLELKSPAHLEPLITKMKLNNFYGDYLNDKPELFQFLI</sequence>
<dbReference type="PROSITE" id="PS00165">
    <property type="entry name" value="DEHYDRATASE_SER_THR"/>
    <property type="match status" value="1"/>
</dbReference>
<reference evidence="14" key="1">
    <citation type="submission" date="2022-11" db="EMBL/GenBank/DDBJ databases">
        <title>Lacinutrix neustonica HL-RS19T sp. nov., isolated from the surface microlayer sample of brackish Lake Shihwa.</title>
        <authorList>
            <person name="Choi J.Y."/>
            <person name="Hwang C.Y."/>
        </authorList>
    </citation>
    <scope>NUCLEOTIDE SEQUENCE</scope>
    <source>
        <strain evidence="14">HL-RS19</strain>
    </source>
</reference>
<dbReference type="Proteomes" id="UP001164705">
    <property type="component" value="Chromosome"/>
</dbReference>
<dbReference type="GO" id="GO:0009097">
    <property type="term" value="P:isoleucine biosynthetic process"/>
    <property type="evidence" value="ECO:0007669"/>
    <property type="project" value="UniProtKB-UniRule"/>
</dbReference>
<dbReference type="NCBIfam" id="TIGR02079">
    <property type="entry name" value="THD1"/>
    <property type="match status" value="1"/>
</dbReference>
<dbReference type="KEGG" id="lnu:N7U66_16200"/>
<keyword evidence="10 12" id="KW-0100">Branched-chain amino acid biosynthesis</keyword>
<keyword evidence="9 12" id="KW-0456">Lyase</keyword>
<dbReference type="GO" id="GO:0006567">
    <property type="term" value="P:L-threonine catabolic process"/>
    <property type="evidence" value="ECO:0007669"/>
    <property type="project" value="TreeGrafter"/>
</dbReference>
<dbReference type="InterPro" id="IPR036052">
    <property type="entry name" value="TrpB-like_PALP_sf"/>
</dbReference>
<evidence type="ECO:0000313" key="15">
    <source>
        <dbReference type="Proteomes" id="UP001164705"/>
    </source>
</evidence>
<protein>
    <recommendedName>
        <fullName evidence="12">L-threonine dehydratase</fullName>
        <ecNumber evidence="12">4.3.1.19</ecNumber>
    </recommendedName>
    <alternativeName>
        <fullName evidence="12">Threonine deaminase</fullName>
    </alternativeName>
</protein>
<evidence type="ECO:0000256" key="4">
    <source>
        <dbReference type="ARBA" id="ARBA00010869"/>
    </source>
</evidence>
<dbReference type="InterPro" id="IPR001721">
    <property type="entry name" value="TD_ACT-like"/>
</dbReference>
<evidence type="ECO:0000256" key="11">
    <source>
        <dbReference type="ARBA" id="ARBA00025527"/>
    </source>
</evidence>
<dbReference type="PANTHER" id="PTHR48078">
    <property type="entry name" value="THREONINE DEHYDRATASE, MITOCHONDRIAL-RELATED"/>
    <property type="match status" value="1"/>
</dbReference>
<evidence type="ECO:0000256" key="12">
    <source>
        <dbReference type="RuleBase" id="RU362012"/>
    </source>
</evidence>
<keyword evidence="8 12" id="KW-0663">Pyridoxal phosphate</keyword>
<accession>A0A9E8SF49</accession>
<dbReference type="InterPro" id="IPR001926">
    <property type="entry name" value="TrpB-like_PALP"/>
</dbReference>
<evidence type="ECO:0000256" key="7">
    <source>
        <dbReference type="ARBA" id="ARBA00022624"/>
    </source>
</evidence>
<evidence type="ECO:0000256" key="5">
    <source>
        <dbReference type="ARBA" id="ARBA00011881"/>
    </source>
</evidence>
<comment type="cofactor">
    <cofactor evidence="2 12">
        <name>pyridoxal 5'-phosphate</name>
        <dbReference type="ChEBI" id="CHEBI:597326"/>
    </cofactor>
</comment>
<evidence type="ECO:0000313" key="14">
    <source>
        <dbReference type="EMBL" id="WAC03906.1"/>
    </source>
</evidence>